<evidence type="ECO:0000256" key="3">
    <source>
        <dbReference type="RuleBase" id="RU004046"/>
    </source>
</evidence>
<sequence length="329" mass="35309">MERILAVDIGGTNSRFAAFVLQADGTLKFEDSLWLSTQGAQSFPALLAELENRGFSLLPRDADVMVLAVAGAVEKKGRYCKISNASWAVDLDEVAQTFGIARGRLINDFEAQAYACLSEAVHDAVTVQHGVAEDGAPIAVVGGGTGLGKCLLVCDGVGRYITVPSEGGHSVFPFVGREELEFAEFILRETGRPQVIGDLVVTGTGLRLLHQFHTGERLSSREVSRKLEGDSVVLEWFARFYGRACHDYVLETMALGGLYIAGGLASGNPGLVTHHAFVQEFVQSDVHGHLLRKVPVRLNRNEESGLWGAAVCGVQMLRTGRLVRSAGGA</sequence>
<dbReference type="InterPro" id="IPR003836">
    <property type="entry name" value="Glucokinase"/>
</dbReference>
<gene>
    <name evidence="4" type="ordered locus">Dde_1461</name>
</gene>
<dbReference type="KEGG" id="dde:Dde_1461"/>
<proteinExistence type="inferred from homology"/>
<dbReference type="SUPFAM" id="SSF53067">
    <property type="entry name" value="Actin-like ATPase domain"/>
    <property type="match status" value="1"/>
</dbReference>
<dbReference type="GO" id="GO:0005536">
    <property type="term" value="F:D-glucose binding"/>
    <property type="evidence" value="ECO:0007669"/>
    <property type="project" value="InterPro"/>
</dbReference>
<dbReference type="STRING" id="207559.Dde_1461"/>
<reference evidence="4 5" key="1">
    <citation type="journal article" date="2011" name="J. Bacteriol.">
        <title>Complete genome sequence and updated annotation of Desulfovibrio alaskensis G20.</title>
        <authorList>
            <person name="Hauser L.J."/>
            <person name="Land M.L."/>
            <person name="Brown S.D."/>
            <person name="Larimer F."/>
            <person name="Keller K.L."/>
            <person name="Rapp-Giles B.J."/>
            <person name="Price M.N."/>
            <person name="Lin M."/>
            <person name="Bruce D.C."/>
            <person name="Detter J.C."/>
            <person name="Tapia R."/>
            <person name="Han C.S."/>
            <person name="Goodwin L.A."/>
            <person name="Cheng J.F."/>
            <person name="Pitluck S."/>
            <person name="Copeland A."/>
            <person name="Lucas S."/>
            <person name="Nolan M."/>
            <person name="Lapidus A.L."/>
            <person name="Palumbo A.V."/>
            <person name="Wall J.D."/>
        </authorList>
    </citation>
    <scope>NUCLEOTIDE SEQUENCE [LARGE SCALE GENOMIC DNA]</scope>
    <source>
        <strain evidence="5">ATCC BAA 1058 / DSM 17464 / G20</strain>
    </source>
</reference>
<dbReference type="HOGENOM" id="CLU_042582_0_0_7"/>
<evidence type="ECO:0000256" key="1">
    <source>
        <dbReference type="ARBA" id="ARBA00022679"/>
    </source>
</evidence>
<dbReference type="InterPro" id="IPR043129">
    <property type="entry name" value="ATPase_NBD"/>
</dbReference>
<dbReference type="AlphaFoldDB" id="Q311Y6"/>
<comment type="similarity">
    <text evidence="3">Belongs to the bacterial glucokinase family.</text>
</comment>
<keyword evidence="2 4" id="KW-0418">Kinase</keyword>
<dbReference type="EC" id="2.7.1.2" evidence="4"/>
<dbReference type="GO" id="GO:0004340">
    <property type="term" value="F:glucokinase activity"/>
    <property type="evidence" value="ECO:0007669"/>
    <property type="project" value="UniProtKB-EC"/>
</dbReference>
<dbReference type="RefSeq" id="WP_011367427.1">
    <property type="nucleotide sequence ID" value="NC_007519.1"/>
</dbReference>
<dbReference type="GO" id="GO:0005524">
    <property type="term" value="F:ATP binding"/>
    <property type="evidence" value="ECO:0007669"/>
    <property type="project" value="InterPro"/>
</dbReference>
<evidence type="ECO:0000313" key="4">
    <source>
        <dbReference type="EMBL" id="ABB38260.1"/>
    </source>
</evidence>
<dbReference type="CDD" id="cd24008">
    <property type="entry name" value="ASKHA_NBD_GLK"/>
    <property type="match status" value="1"/>
</dbReference>
<keyword evidence="5" id="KW-1185">Reference proteome</keyword>
<protein>
    <submittedName>
        <fullName evidence="4">Glucokinase</fullName>
        <ecNumber evidence="4">2.7.1.2</ecNumber>
    </submittedName>
</protein>
<dbReference type="eggNOG" id="COG0837">
    <property type="taxonomic scope" value="Bacteria"/>
</dbReference>
<name>Q311Y6_OLEA2</name>
<dbReference type="Gene3D" id="3.30.420.40">
    <property type="match status" value="1"/>
</dbReference>
<dbReference type="Proteomes" id="UP000002710">
    <property type="component" value="Chromosome"/>
</dbReference>
<evidence type="ECO:0000256" key="2">
    <source>
        <dbReference type="ARBA" id="ARBA00022777"/>
    </source>
</evidence>
<dbReference type="EMBL" id="CP000112">
    <property type="protein sequence ID" value="ABB38260.1"/>
    <property type="molecule type" value="Genomic_DNA"/>
</dbReference>
<accession>Q311Y6</accession>
<dbReference type="GO" id="GO:0006096">
    <property type="term" value="P:glycolytic process"/>
    <property type="evidence" value="ECO:0007669"/>
    <property type="project" value="InterPro"/>
</dbReference>
<dbReference type="Gene3D" id="3.40.367.20">
    <property type="match status" value="1"/>
</dbReference>
<organism evidence="4 5">
    <name type="scientific">Oleidesulfovibrio alaskensis (strain ATCC BAA-1058 / DSM 17464 / G20)</name>
    <name type="common">Desulfovibrio alaskensis</name>
    <dbReference type="NCBI Taxonomy" id="207559"/>
    <lineage>
        <taxon>Bacteria</taxon>
        <taxon>Pseudomonadati</taxon>
        <taxon>Thermodesulfobacteriota</taxon>
        <taxon>Desulfovibrionia</taxon>
        <taxon>Desulfovibrionales</taxon>
        <taxon>Desulfovibrionaceae</taxon>
        <taxon>Oleidesulfovibrio</taxon>
    </lineage>
</organism>
<keyword evidence="1 4" id="KW-0808">Transferase</keyword>
<dbReference type="PANTHER" id="PTHR47363">
    <property type="entry name" value="GLUCOKINASE"/>
    <property type="match status" value="1"/>
</dbReference>
<dbReference type="Pfam" id="PF02685">
    <property type="entry name" value="Glucokinase"/>
    <property type="match status" value="1"/>
</dbReference>
<dbReference type="PANTHER" id="PTHR47363:SF1">
    <property type="entry name" value="GLUCOKINASE"/>
    <property type="match status" value="1"/>
</dbReference>
<evidence type="ECO:0000313" key="5">
    <source>
        <dbReference type="Proteomes" id="UP000002710"/>
    </source>
</evidence>